<dbReference type="SUPFAM" id="SSF50985">
    <property type="entry name" value="RCC1/BLIP-II"/>
    <property type="match status" value="1"/>
</dbReference>
<dbReference type="InterPro" id="IPR051553">
    <property type="entry name" value="Ran_GTPase-activating"/>
</dbReference>
<keyword evidence="2" id="KW-0677">Repeat</keyword>
<organism evidence="4 5">
    <name type="scientific">Delftia acidovorans</name>
    <name type="common">Pseudomonas acidovorans</name>
    <name type="synonym">Comamonas acidovorans</name>
    <dbReference type="NCBI Taxonomy" id="80866"/>
    <lineage>
        <taxon>Bacteria</taxon>
        <taxon>Pseudomonadati</taxon>
        <taxon>Pseudomonadota</taxon>
        <taxon>Betaproteobacteria</taxon>
        <taxon>Burkholderiales</taxon>
        <taxon>Comamonadaceae</taxon>
        <taxon>Delftia</taxon>
    </lineage>
</organism>
<feature type="domain" description="RCC1-like" evidence="3">
    <location>
        <begin position="151"/>
        <end position="354"/>
    </location>
</feature>
<dbReference type="PANTHER" id="PTHR45982">
    <property type="entry name" value="REGULATOR OF CHROMOSOME CONDENSATION"/>
    <property type="match status" value="1"/>
</dbReference>
<dbReference type="RefSeq" id="WP_197956521.1">
    <property type="nucleotide sequence ID" value="NZ_CP065668.1"/>
</dbReference>
<evidence type="ECO:0000313" key="5">
    <source>
        <dbReference type="Proteomes" id="UP000594778"/>
    </source>
</evidence>
<evidence type="ECO:0000256" key="2">
    <source>
        <dbReference type="ARBA" id="ARBA00022737"/>
    </source>
</evidence>
<sequence length="375" mass="39119">MPTIEQVVAGPQRSVLITSEGVFAWGNLEVLRTLPEGVDAAEVCAPDATRIGHRSFSQPVPQRLSPRGTRWEGLVDAGHSLLAWADGQAYAVAPQVRDAAGAVPRPLALGRQDAGVRHIWAGEQQAYVQDREGALWGWSDAMPGAQRVRGLPSVRSVAVGMGHALALDARGQVWSWGANAAGQLGQGDLVQRSRAQRVVLPQGAAAVVAVAAGATHSLALDEKGRLWGWGSNHQGQLDQGLQAAYSPGPVRIAVPERLSSLAAGLHFSAATTQGGQVLAWGWNGLGQLGQGDAVPRAGFHAVPGLTAVQQISVGGTHVLALERGGRCWAWGDNRHGACQGEDGAQAQSRPHALALHALNDLTETNAFAGTAKEAL</sequence>
<dbReference type="InterPro" id="IPR000408">
    <property type="entry name" value="Reg_chr_condens"/>
</dbReference>
<dbReference type="GO" id="GO:0005737">
    <property type="term" value="C:cytoplasm"/>
    <property type="evidence" value="ECO:0007669"/>
    <property type="project" value="TreeGrafter"/>
</dbReference>
<dbReference type="InterPro" id="IPR058923">
    <property type="entry name" value="RCC1-like_dom"/>
</dbReference>
<dbReference type="Gene3D" id="2.130.10.30">
    <property type="entry name" value="Regulator of chromosome condensation 1/beta-lactamase-inhibitor protein II"/>
    <property type="match status" value="1"/>
</dbReference>
<dbReference type="InterPro" id="IPR009091">
    <property type="entry name" value="RCC1/BLIP-II"/>
</dbReference>
<protein>
    <submittedName>
        <fullName evidence="4">Chromosome condensation regulator</fullName>
    </submittedName>
</protein>
<dbReference type="PANTHER" id="PTHR45982:SF1">
    <property type="entry name" value="REGULATOR OF CHROMOSOME CONDENSATION"/>
    <property type="match status" value="1"/>
</dbReference>
<dbReference type="Proteomes" id="UP000594778">
    <property type="component" value="Chromosome"/>
</dbReference>
<dbReference type="GO" id="GO:0005085">
    <property type="term" value="F:guanyl-nucleotide exchange factor activity"/>
    <property type="evidence" value="ECO:0007669"/>
    <property type="project" value="TreeGrafter"/>
</dbReference>
<dbReference type="AlphaFoldDB" id="A0A7T2S6B1"/>
<name>A0A7T2S6B1_DELAC</name>
<accession>A0A7T2S6B1</accession>
<dbReference type="Pfam" id="PF25390">
    <property type="entry name" value="WD40_RLD"/>
    <property type="match status" value="1"/>
</dbReference>
<evidence type="ECO:0000259" key="3">
    <source>
        <dbReference type="Pfam" id="PF25390"/>
    </source>
</evidence>
<dbReference type="EMBL" id="CP065668">
    <property type="protein sequence ID" value="QPS09684.1"/>
    <property type="molecule type" value="Genomic_DNA"/>
</dbReference>
<evidence type="ECO:0000313" key="4">
    <source>
        <dbReference type="EMBL" id="QPS09684.1"/>
    </source>
</evidence>
<gene>
    <name evidence="4" type="ORF">I6G66_06620</name>
</gene>
<evidence type="ECO:0000256" key="1">
    <source>
        <dbReference type="ARBA" id="ARBA00022658"/>
    </source>
</evidence>
<dbReference type="PROSITE" id="PS50012">
    <property type="entry name" value="RCC1_3"/>
    <property type="match status" value="3"/>
</dbReference>
<proteinExistence type="predicted"/>
<reference evidence="4 5" key="1">
    <citation type="submission" date="2020-12" db="EMBL/GenBank/DDBJ databases">
        <title>FDA dAtabase for Regulatory Grade micrObial Sequences (FDA-ARGOS): Supporting development and validation of Infectious Disease Dx tests.</title>
        <authorList>
            <person name="Sproer C."/>
            <person name="Gronow S."/>
            <person name="Severitt S."/>
            <person name="Schroder I."/>
            <person name="Tallon L."/>
            <person name="Sadzewicz L."/>
            <person name="Zhao X."/>
            <person name="Boylan J."/>
            <person name="Ott S."/>
            <person name="Bowen H."/>
            <person name="Vavikolanu K."/>
            <person name="Mehta A."/>
            <person name="Aluvathingal J."/>
            <person name="Nadendla S."/>
            <person name="Lowell S."/>
            <person name="Myers T."/>
            <person name="Yan Y."/>
            <person name="Sichtig H."/>
        </authorList>
    </citation>
    <scope>NUCLEOTIDE SEQUENCE [LARGE SCALE GENOMIC DNA]</scope>
    <source>
        <strain evidence="4 5">FDAARGOS_909</strain>
    </source>
</reference>
<keyword evidence="1" id="KW-0344">Guanine-nucleotide releasing factor</keyword>
<dbReference type="PRINTS" id="PR00633">
    <property type="entry name" value="RCCNDNSATION"/>
</dbReference>